<comment type="caution">
    <text evidence="2">The sequence shown here is derived from an EMBL/GenBank/DDBJ whole genome shotgun (WGS) entry which is preliminary data.</text>
</comment>
<dbReference type="SUPFAM" id="SSF90002">
    <property type="entry name" value="Hypothetical protein YjiA, C-terminal domain"/>
    <property type="match status" value="1"/>
</dbReference>
<evidence type="ECO:0000313" key="3">
    <source>
        <dbReference type="Proteomes" id="UP000294506"/>
    </source>
</evidence>
<dbReference type="Pfam" id="PF07683">
    <property type="entry name" value="CobW_C"/>
    <property type="match status" value="1"/>
</dbReference>
<proteinExistence type="predicted"/>
<feature type="domain" description="CobW C-terminal" evidence="1">
    <location>
        <begin position="225"/>
        <end position="327"/>
    </location>
</feature>
<protein>
    <submittedName>
        <fullName evidence="2">Cobalamin synthesis protein cobW-like protein</fullName>
    </submittedName>
</protein>
<keyword evidence="3" id="KW-1185">Reference proteome</keyword>
<dbReference type="PANTHER" id="PTHR43603:SF1">
    <property type="entry name" value="ZINC-REGULATED GTPASE METALLOPROTEIN ACTIVATOR 1"/>
    <property type="match status" value="1"/>
</dbReference>
<evidence type="ECO:0000313" key="2">
    <source>
        <dbReference type="EMBL" id="TDS83065.1"/>
    </source>
</evidence>
<dbReference type="AlphaFoldDB" id="A0A4R7FWF4"/>
<dbReference type="SMART" id="SM00833">
    <property type="entry name" value="CobW_C"/>
    <property type="match status" value="1"/>
</dbReference>
<dbReference type="InterPro" id="IPR051927">
    <property type="entry name" value="Zn_Chap_cDPG_Synth"/>
</dbReference>
<sequence>MTMSGEGSAVRVVAVMGACGPERKDFAAALARQRDSVLLQADRIASDETALESALRLLQLVPSSTELVVEYPLASAITEVIGSLTGSGGDPEPQARLSEVICVVDAAHLLDDLFRDDYVVLEADQRWTHPGELAYVCRAEVIVKQIEYASTVMMMNWQRIDPDELAMLAALVAHLSPLAQVRFDGEPAARTHRSTVPGYSGQETRAGWTCLLNRDFHPRRRHNRVSAFRYEQHRPFHPGRLKQLLDLRVETEEFGRVIRSAGFARLATRPHVTAQWEHIGQIISLAPLAFDHQIEDPEEMLAFGQDIAFIGMDLEVAGLAAALDEATLTDAELTAGPPLWRTFADPFPLWQSVTETED</sequence>
<dbReference type="InterPro" id="IPR027417">
    <property type="entry name" value="P-loop_NTPase"/>
</dbReference>
<dbReference type="Gene3D" id="3.40.50.300">
    <property type="entry name" value="P-loop containing nucleotide triphosphate hydrolases"/>
    <property type="match status" value="1"/>
</dbReference>
<dbReference type="PANTHER" id="PTHR43603">
    <property type="entry name" value="COBW DOMAIN-CONTAINING PROTEIN DDB_G0274527"/>
    <property type="match status" value="1"/>
</dbReference>
<name>A0A4R7FWF4_9MICC</name>
<evidence type="ECO:0000259" key="1">
    <source>
        <dbReference type="SMART" id="SM00833"/>
    </source>
</evidence>
<accession>A0A4R7FWF4</accession>
<dbReference type="InterPro" id="IPR011629">
    <property type="entry name" value="CobW-like_C"/>
</dbReference>
<dbReference type="RefSeq" id="WP_084479719.1">
    <property type="nucleotide sequence ID" value="NZ_SOAN01000011.1"/>
</dbReference>
<reference evidence="2 3" key="1">
    <citation type="submission" date="2019-03" db="EMBL/GenBank/DDBJ databases">
        <title>Genomic Encyclopedia of Type Strains, Phase III (KMG-III): the genomes of soil and plant-associated and newly described type strains.</title>
        <authorList>
            <person name="Whitman W."/>
        </authorList>
    </citation>
    <scope>NUCLEOTIDE SEQUENCE [LARGE SCALE GENOMIC DNA]</scope>
    <source>
        <strain evidence="2 3">DSM 27373</strain>
    </source>
</reference>
<dbReference type="EMBL" id="SOAN01000011">
    <property type="protein sequence ID" value="TDS83065.1"/>
    <property type="molecule type" value="Genomic_DNA"/>
</dbReference>
<organism evidence="2 3">
    <name type="scientific">Nesterenkonia aurantiaca</name>
    <dbReference type="NCBI Taxonomy" id="1436010"/>
    <lineage>
        <taxon>Bacteria</taxon>
        <taxon>Bacillati</taxon>
        <taxon>Actinomycetota</taxon>
        <taxon>Actinomycetes</taxon>
        <taxon>Micrococcales</taxon>
        <taxon>Micrococcaceae</taxon>
        <taxon>Nesterenkonia</taxon>
    </lineage>
</organism>
<dbReference type="Proteomes" id="UP000294506">
    <property type="component" value="Unassembled WGS sequence"/>
</dbReference>
<gene>
    <name evidence="2" type="ORF">EV640_11170</name>
</gene>